<dbReference type="InterPro" id="IPR036691">
    <property type="entry name" value="Endo/exonu/phosph_ase_sf"/>
</dbReference>
<evidence type="ECO:0000313" key="2">
    <source>
        <dbReference type="EMBL" id="KAK9701419.1"/>
    </source>
</evidence>
<organism evidence="2 3">
    <name type="scientific">Popillia japonica</name>
    <name type="common">Japanese beetle</name>
    <dbReference type="NCBI Taxonomy" id="7064"/>
    <lineage>
        <taxon>Eukaryota</taxon>
        <taxon>Metazoa</taxon>
        <taxon>Ecdysozoa</taxon>
        <taxon>Arthropoda</taxon>
        <taxon>Hexapoda</taxon>
        <taxon>Insecta</taxon>
        <taxon>Pterygota</taxon>
        <taxon>Neoptera</taxon>
        <taxon>Endopterygota</taxon>
        <taxon>Coleoptera</taxon>
        <taxon>Polyphaga</taxon>
        <taxon>Scarabaeiformia</taxon>
        <taxon>Scarabaeidae</taxon>
        <taxon>Rutelinae</taxon>
        <taxon>Popillia</taxon>
    </lineage>
</organism>
<dbReference type="Pfam" id="PF14529">
    <property type="entry name" value="Exo_endo_phos_2"/>
    <property type="match status" value="1"/>
</dbReference>
<comment type="caution">
    <text evidence="2">The sequence shown here is derived from an EMBL/GenBank/DDBJ whole genome shotgun (WGS) entry which is preliminary data.</text>
</comment>
<proteinExistence type="predicted"/>
<sequence>MEAIGAQFTLRRFGLLNIYSIYVPPRRGFDPRDVDRLLTPDTPALVAGDLNAKHRLWGCRATNAYGSRLFDYVALNPCTVHPPNEPTFFRPGAAPDILDLVVVKNIPSTVNVEVISELSSDHNPS</sequence>
<accession>A0AAW1JDC6</accession>
<keyword evidence="3" id="KW-1185">Reference proteome</keyword>
<name>A0AAW1JDC6_POPJA</name>
<dbReference type="Gene3D" id="3.60.10.10">
    <property type="entry name" value="Endonuclease/exonuclease/phosphatase"/>
    <property type="match status" value="1"/>
</dbReference>
<keyword evidence="2" id="KW-0378">Hydrolase</keyword>
<dbReference type="InterPro" id="IPR005135">
    <property type="entry name" value="Endo/exonuclease/phosphatase"/>
</dbReference>
<keyword evidence="2" id="KW-0255">Endonuclease</keyword>
<evidence type="ECO:0000313" key="3">
    <source>
        <dbReference type="Proteomes" id="UP001458880"/>
    </source>
</evidence>
<feature type="domain" description="Endonuclease/exonuclease/phosphatase" evidence="1">
    <location>
        <begin position="17"/>
        <end position="124"/>
    </location>
</feature>
<reference evidence="2 3" key="1">
    <citation type="journal article" date="2024" name="BMC Genomics">
        <title>De novo assembly and annotation of Popillia japonica's genome with initial clues to its potential as an invasive pest.</title>
        <authorList>
            <person name="Cucini C."/>
            <person name="Boschi S."/>
            <person name="Funari R."/>
            <person name="Cardaioli E."/>
            <person name="Iannotti N."/>
            <person name="Marturano G."/>
            <person name="Paoli F."/>
            <person name="Bruttini M."/>
            <person name="Carapelli A."/>
            <person name="Frati F."/>
            <person name="Nardi F."/>
        </authorList>
    </citation>
    <scope>NUCLEOTIDE SEQUENCE [LARGE SCALE GENOMIC DNA]</scope>
    <source>
        <strain evidence="2">DMR45628</strain>
    </source>
</reference>
<dbReference type="Proteomes" id="UP001458880">
    <property type="component" value="Unassembled WGS sequence"/>
</dbReference>
<protein>
    <submittedName>
        <fullName evidence="2">Endonuclease-reverse transcriptase</fullName>
    </submittedName>
</protein>
<dbReference type="EMBL" id="JASPKY010000414">
    <property type="protein sequence ID" value="KAK9701419.1"/>
    <property type="molecule type" value="Genomic_DNA"/>
</dbReference>
<gene>
    <name evidence="2" type="ORF">QE152_g30633</name>
</gene>
<dbReference type="PANTHER" id="PTHR33273">
    <property type="entry name" value="DOMAIN-CONTAINING PROTEIN, PUTATIVE-RELATED"/>
    <property type="match status" value="1"/>
</dbReference>
<dbReference type="AlphaFoldDB" id="A0AAW1JDC6"/>
<evidence type="ECO:0000259" key="1">
    <source>
        <dbReference type="Pfam" id="PF14529"/>
    </source>
</evidence>
<dbReference type="PANTHER" id="PTHR33273:SF2">
    <property type="entry name" value="ENDONUCLEASE_EXONUCLEASE_PHOSPHATASE DOMAIN-CONTAINING PROTEIN"/>
    <property type="match status" value="1"/>
</dbReference>
<dbReference type="SUPFAM" id="SSF56219">
    <property type="entry name" value="DNase I-like"/>
    <property type="match status" value="1"/>
</dbReference>
<dbReference type="GO" id="GO:0004519">
    <property type="term" value="F:endonuclease activity"/>
    <property type="evidence" value="ECO:0007669"/>
    <property type="project" value="UniProtKB-KW"/>
</dbReference>
<keyword evidence="2" id="KW-0540">Nuclease</keyword>